<dbReference type="Proteomes" id="UP001470023">
    <property type="component" value="Unassembled WGS sequence"/>
</dbReference>
<protein>
    <submittedName>
        <fullName evidence="2">Uncharacterized protein</fullName>
    </submittedName>
</protein>
<evidence type="ECO:0000256" key="1">
    <source>
        <dbReference type="SAM" id="MobiDB-lite"/>
    </source>
</evidence>
<proteinExistence type="predicted"/>
<keyword evidence="3" id="KW-1185">Reference proteome</keyword>
<comment type="caution">
    <text evidence="2">The sequence shown here is derived from an EMBL/GenBank/DDBJ whole genome shotgun (WGS) entry which is preliminary data.</text>
</comment>
<reference evidence="2 3" key="1">
    <citation type="submission" date="2024-06" db="EMBL/GenBank/DDBJ databases">
        <title>The Natural Products Discovery Center: Release of the First 8490 Sequenced Strains for Exploring Actinobacteria Biosynthetic Diversity.</title>
        <authorList>
            <person name="Kalkreuter E."/>
            <person name="Kautsar S.A."/>
            <person name="Yang D."/>
            <person name="Bader C.D."/>
            <person name="Teijaro C.N."/>
            <person name="Fluegel L."/>
            <person name="Davis C.M."/>
            <person name="Simpson J.R."/>
            <person name="Lauterbach L."/>
            <person name="Steele A.D."/>
            <person name="Gui C."/>
            <person name="Meng S."/>
            <person name="Li G."/>
            <person name="Viehrig K."/>
            <person name="Ye F."/>
            <person name="Su P."/>
            <person name="Kiefer A.F."/>
            <person name="Nichols A."/>
            <person name="Cepeda A.J."/>
            <person name="Yan W."/>
            <person name="Fan B."/>
            <person name="Jiang Y."/>
            <person name="Adhikari A."/>
            <person name="Zheng C.-J."/>
            <person name="Schuster L."/>
            <person name="Cowan T.M."/>
            <person name="Smanski M.J."/>
            <person name="Chevrette M.G."/>
            <person name="De Carvalho L.P.S."/>
            <person name="Shen B."/>
        </authorList>
    </citation>
    <scope>NUCLEOTIDE SEQUENCE [LARGE SCALE GENOMIC DNA]</scope>
    <source>
        <strain evidence="2 3">NPDC001166</strain>
    </source>
</reference>
<dbReference type="EMBL" id="JBEPAZ010000041">
    <property type="protein sequence ID" value="MER6432420.1"/>
    <property type="molecule type" value="Genomic_DNA"/>
</dbReference>
<evidence type="ECO:0000313" key="3">
    <source>
        <dbReference type="Proteomes" id="UP001470023"/>
    </source>
</evidence>
<feature type="compositionally biased region" description="Basic and acidic residues" evidence="1">
    <location>
        <begin position="1"/>
        <end position="13"/>
    </location>
</feature>
<gene>
    <name evidence="2" type="ORF">ABT272_32560</name>
</gene>
<feature type="region of interest" description="Disordered" evidence="1">
    <location>
        <begin position="1"/>
        <end position="69"/>
    </location>
</feature>
<dbReference type="RefSeq" id="WP_352065097.1">
    <property type="nucleotide sequence ID" value="NZ_JBEPAZ010000041.1"/>
</dbReference>
<evidence type="ECO:0000313" key="2">
    <source>
        <dbReference type="EMBL" id="MER6432420.1"/>
    </source>
</evidence>
<accession>A0ABV1UGL5</accession>
<organism evidence="2 3">
    <name type="scientific">Streptomyces sp. 900105245</name>
    <dbReference type="NCBI Taxonomy" id="3154379"/>
    <lineage>
        <taxon>Bacteria</taxon>
        <taxon>Bacillati</taxon>
        <taxon>Actinomycetota</taxon>
        <taxon>Actinomycetes</taxon>
        <taxon>Kitasatosporales</taxon>
        <taxon>Streptomycetaceae</taxon>
        <taxon>Streptomyces</taxon>
    </lineage>
</organism>
<name>A0ABV1UGL5_9ACTN</name>
<sequence length="69" mass="7990">MFRRREQNDDAARSHRLFQSAQDLEDYSEYDSPDHRFGATITGSMKAQMRAENAGEYPPKGHGYPRKGR</sequence>